<proteinExistence type="predicted"/>
<dbReference type="OrthoDB" id="9813275at2"/>
<dbReference type="Pfam" id="PF14542">
    <property type="entry name" value="Acetyltransf_CG"/>
    <property type="match status" value="1"/>
</dbReference>
<dbReference type="KEGG" id="tra:Trad_0677"/>
<reference evidence="3" key="1">
    <citation type="submission" date="2010-05" db="EMBL/GenBank/DDBJ databases">
        <title>The complete genome of Truepera radiovictris DSM 17093.</title>
        <authorList>
            <consortium name="US DOE Joint Genome Institute (JGI-PGF)"/>
            <person name="Lucas S."/>
            <person name="Copeland A."/>
            <person name="Lapidus A."/>
            <person name="Glavina del Rio T."/>
            <person name="Dalin E."/>
            <person name="Tice H."/>
            <person name="Bruce D."/>
            <person name="Goodwin L."/>
            <person name="Pitluck S."/>
            <person name="Kyrpides N."/>
            <person name="Mavromatis K."/>
            <person name="Ovchinnikova G."/>
            <person name="Munk A.C."/>
            <person name="Detter J.C."/>
            <person name="Han C."/>
            <person name="Tapia R."/>
            <person name="Land M."/>
            <person name="Hauser L."/>
            <person name="Markowitz V."/>
            <person name="Cheng J.-F."/>
            <person name="Hugenholtz P."/>
            <person name="Woyke T."/>
            <person name="Wu D."/>
            <person name="Tindall B."/>
            <person name="Pomrenke H.G."/>
            <person name="Brambilla E."/>
            <person name="Klenk H.-P."/>
            <person name="Eisen J.A."/>
        </authorList>
    </citation>
    <scope>NUCLEOTIDE SEQUENCE [LARGE SCALE GENOMIC DNA]</scope>
    <source>
        <strain evidence="3">DSM 17093 / CIP 108686 / LMG 22925 / RQ-24</strain>
    </source>
</reference>
<dbReference type="Gene3D" id="3.40.630.30">
    <property type="match status" value="1"/>
</dbReference>
<dbReference type="PANTHER" id="PTHR31435">
    <property type="entry name" value="PROTEIN NATD1"/>
    <property type="match status" value="1"/>
</dbReference>
<reference evidence="2 3" key="2">
    <citation type="journal article" date="2011" name="Stand. Genomic Sci.">
        <title>Complete genome sequence of Truepera radiovictrix type strain (RQ-24).</title>
        <authorList>
            <person name="Ivanova N."/>
            <person name="Rohde C."/>
            <person name="Munk C."/>
            <person name="Nolan M."/>
            <person name="Lucas S."/>
            <person name="Del Rio T.G."/>
            <person name="Tice H."/>
            <person name="Deshpande S."/>
            <person name="Cheng J.F."/>
            <person name="Tapia R."/>
            <person name="Han C."/>
            <person name="Goodwin L."/>
            <person name="Pitluck S."/>
            <person name="Liolios K."/>
            <person name="Mavromatis K."/>
            <person name="Mikhailova N."/>
            <person name="Pati A."/>
            <person name="Chen A."/>
            <person name="Palaniappan K."/>
            <person name="Land M."/>
            <person name="Hauser L."/>
            <person name="Chang Y.J."/>
            <person name="Jeffries C.D."/>
            <person name="Brambilla E."/>
            <person name="Rohde M."/>
            <person name="Goker M."/>
            <person name="Tindall B.J."/>
            <person name="Woyke T."/>
            <person name="Bristow J."/>
            <person name="Eisen J.A."/>
            <person name="Markowitz V."/>
            <person name="Hugenholtz P."/>
            <person name="Kyrpides N.C."/>
            <person name="Klenk H.P."/>
            <person name="Lapidus A."/>
        </authorList>
    </citation>
    <scope>NUCLEOTIDE SEQUENCE [LARGE SCALE GENOMIC DNA]</scope>
    <source>
        <strain evidence="3">DSM 17093 / CIP 108686 / LMG 22925 / RQ-24</strain>
    </source>
</reference>
<dbReference type="STRING" id="649638.Trad_0677"/>
<dbReference type="InterPro" id="IPR045057">
    <property type="entry name" value="Gcn5-rel_NAT"/>
</dbReference>
<sequence>MDTSTLAVTHNEAANRFEIPLEGALAVLEYTLHNRTMAITHTGVPRPFEGRGVASRLTRAALEYARDQGYAVAPYCPFVARYLDRHPEFGALRAPNDASPRG</sequence>
<dbReference type="CDD" id="cd04301">
    <property type="entry name" value="NAT_SF"/>
    <property type="match status" value="1"/>
</dbReference>
<dbReference type="EMBL" id="CP002049">
    <property type="protein sequence ID" value="ADI13813.1"/>
    <property type="molecule type" value="Genomic_DNA"/>
</dbReference>
<dbReference type="Proteomes" id="UP000000379">
    <property type="component" value="Chromosome"/>
</dbReference>
<evidence type="ECO:0000313" key="2">
    <source>
        <dbReference type="EMBL" id="ADI13813.1"/>
    </source>
</evidence>
<organism evidence="2 3">
    <name type="scientific">Truepera radiovictrix (strain DSM 17093 / CIP 108686 / LMG 22925 / RQ-24)</name>
    <dbReference type="NCBI Taxonomy" id="649638"/>
    <lineage>
        <taxon>Bacteria</taxon>
        <taxon>Thermotogati</taxon>
        <taxon>Deinococcota</taxon>
        <taxon>Deinococci</taxon>
        <taxon>Trueperales</taxon>
        <taxon>Trueperaceae</taxon>
        <taxon>Truepera</taxon>
    </lineage>
</organism>
<dbReference type="HOGENOM" id="CLU_132888_0_2_0"/>
<dbReference type="InterPro" id="IPR016181">
    <property type="entry name" value="Acyl_CoA_acyltransferase"/>
</dbReference>
<dbReference type="PANTHER" id="PTHR31435:SF9">
    <property type="entry name" value="PROTEIN NATD1"/>
    <property type="match status" value="1"/>
</dbReference>
<dbReference type="eggNOG" id="COG2388">
    <property type="taxonomic scope" value="Bacteria"/>
</dbReference>
<protein>
    <recommendedName>
        <fullName evidence="1">N-acetyltransferase domain-containing protein</fullName>
    </recommendedName>
</protein>
<dbReference type="RefSeq" id="WP_013177185.1">
    <property type="nucleotide sequence ID" value="NC_014221.1"/>
</dbReference>
<keyword evidence="3" id="KW-1185">Reference proteome</keyword>
<dbReference type="InterPro" id="IPR031165">
    <property type="entry name" value="GNAT_YJDJ"/>
</dbReference>
<accession>D7CTF6</accession>
<gene>
    <name evidence="2" type="ordered locus">Trad_0677</name>
</gene>
<evidence type="ECO:0000259" key="1">
    <source>
        <dbReference type="PROSITE" id="PS51729"/>
    </source>
</evidence>
<name>D7CTF6_TRURR</name>
<dbReference type="PROSITE" id="PS51729">
    <property type="entry name" value="GNAT_YJDJ"/>
    <property type="match status" value="1"/>
</dbReference>
<dbReference type="AlphaFoldDB" id="D7CTF6"/>
<feature type="domain" description="N-acetyltransferase" evidence="1">
    <location>
        <begin position="9"/>
        <end position="94"/>
    </location>
</feature>
<dbReference type="SUPFAM" id="SSF55729">
    <property type="entry name" value="Acyl-CoA N-acyltransferases (Nat)"/>
    <property type="match status" value="1"/>
</dbReference>
<evidence type="ECO:0000313" key="3">
    <source>
        <dbReference type="Proteomes" id="UP000000379"/>
    </source>
</evidence>